<accession>A0ABT1EP92</accession>
<sequence>MAKMPAPPRPNPPPKSQANRSIATPLTVDEGKAVLRIIRRVIDASSAKDTAGRNKVYDLTNELLRVCHSRTCTLDLAAMAARETDLALVLEDLGTLRRKLNRKTGHMDYGTRLNFATNMAFKKKPAQVAA</sequence>
<feature type="domain" description="DUF6874" evidence="2">
    <location>
        <begin position="32"/>
        <end position="108"/>
    </location>
</feature>
<dbReference type="Proteomes" id="UP001523543">
    <property type="component" value="Unassembled WGS sequence"/>
</dbReference>
<evidence type="ECO:0000313" key="3">
    <source>
        <dbReference type="EMBL" id="MCP1245203.1"/>
    </source>
</evidence>
<protein>
    <recommendedName>
        <fullName evidence="2">DUF6874 domain-containing protein</fullName>
    </recommendedName>
</protein>
<gene>
    <name evidence="3" type="ORF">NKW54_04530</name>
</gene>
<organism evidence="3 4">
    <name type="scientific">Acetobacter cerevisiae</name>
    <dbReference type="NCBI Taxonomy" id="178900"/>
    <lineage>
        <taxon>Bacteria</taxon>
        <taxon>Pseudomonadati</taxon>
        <taxon>Pseudomonadota</taxon>
        <taxon>Alphaproteobacteria</taxon>
        <taxon>Acetobacterales</taxon>
        <taxon>Acetobacteraceae</taxon>
        <taxon>Acetobacter</taxon>
    </lineage>
</organism>
<feature type="region of interest" description="Disordered" evidence="1">
    <location>
        <begin position="1"/>
        <end position="25"/>
    </location>
</feature>
<reference evidence="3 4" key="1">
    <citation type="submission" date="2022-06" db="EMBL/GenBank/DDBJ databases">
        <title>Acetobacer genomes from food samples.</title>
        <authorList>
            <person name="Sombolestani A."/>
        </authorList>
    </citation>
    <scope>NUCLEOTIDE SEQUENCE [LARGE SCALE GENOMIC DNA]</scope>
    <source>
        <strain evidence="3 4">R-83281</strain>
    </source>
</reference>
<proteinExistence type="predicted"/>
<dbReference type="InterPro" id="IPR049239">
    <property type="entry name" value="DUF6874"/>
</dbReference>
<evidence type="ECO:0000313" key="4">
    <source>
        <dbReference type="Proteomes" id="UP001523543"/>
    </source>
</evidence>
<comment type="caution">
    <text evidence="3">The sequence shown here is derived from an EMBL/GenBank/DDBJ whole genome shotgun (WGS) entry which is preliminary data.</text>
</comment>
<dbReference type="Pfam" id="PF21779">
    <property type="entry name" value="DUF6874"/>
    <property type="match status" value="1"/>
</dbReference>
<dbReference type="RefSeq" id="WP_253549562.1">
    <property type="nucleotide sequence ID" value="NZ_JAMYZR010000003.1"/>
</dbReference>
<evidence type="ECO:0000259" key="2">
    <source>
        <dbReference type="Pfam" id="PF21779"/>
    </source>
</evidence>
<keyword evidence="4" id="KW-1185">Reference proteome</keyword>
<dbReference type="EMBL" id="JAMYZR010000003">
    <property type="protein sequence ID" value="MCP1245203.1"/>
    <property type="molecule type" value="Genomic_DNA"/>
</dbReference>
<evidence type="ECO:0000256" key="1">
    <source>
        <dbReference type="SAM" id="MobiDB-lite"/>
    </source>
</evidence>
<name>A0ABT1EP92_9PROT</name>
<feature type="compositionally biased region" description="Pro residues" evidence="1">
    <location>
        <begin position="1"/>
        <end position="15"/>
    </location>
</feature>